<evidence type="ECO:0000256" key="1">
    <source>
        <dbReference type="SAM" id="Phobius"/>
    </source>
</evidence>
<dbReference type="GO" id="GO:0016740">
    <property type="term" value="F:transferase activity"/>
    <property type="evidence" value="ECO:0007669"/>
    <property type="project" value="UniProtKB-KW"/>
</dbReference>
<feature type="transmembrane region" description="Helical" evidence="1">
    <location>
        <begin position="216"/>
        <end position="236"/>
    </location>
</feature>
<sequence length="549" mass="61414">MLTYTPDSDSRLAQPTEKPWLLLLLTFVWLWPGILGHDPWKPDEPYVLAVVEGMLRHHQWLLPSIQGLPYLESPPLYYWVAAGFARLLSPWALPLHDAARLATPFFMAIGLTLAGLAGRELIGRRHGRSVVLILIGCIGLIATGHQMNTAVAGFAGFAAAFYALVLTLRSPGLAGAILGAATATVFLSASLLEVTLIWLVAILLPAFSAWRSQRYLITLLMGLILALPLMMIWPMMLAKAQPAVFAAWWQGHALGPLNGFGHIGVFHDFGYYPLVSLWYTWPAWPLAAWTLYRRRHLDKPVLQLPLMFFGVVMILLTLSTRQNSEYALPMLLPMAMLAAVELDTLKRGAAAFLNWFGLMTFGFFGLLIWAGWAAMNFGWPERLAQRAKYFSPYYEPSVSTLAALCALFATLVWLWAVTRRNLRGRQAVTNWAAGITLFWGLAMSLWLPWLDAAKSYRPVVVSMMRALPADARCVATERDNLLTRLSWHYFGGLTLTPYAPGRPVPCHYLLVSRTPAEGLAEPGWQMLWQGSRPREKSEIFGLFRRSPPQ</sequence>
<evidence type="ECO:0000313" key="3">
    <source>
        <dbReference type="Proteomes" id="UP000192920"/>
    </source>
</evidence>
<keyword evidence="2" id="KW-0808">Transferase</keyword>
<dbReference type="RefSeq" id="WP_085275445.1">
    <property type="nucleotide sequence ID" value="NZ_FXAG01000004.1"/>
</dbReference>
<organism evidence="2 3">
    <name type="scientific">Pseudogulbenkiania subflava DSM 22618</name>
    <dbReference type="NCBI Taxonomy" id="1123014"/>
    <lineage>
        <taxon>Bacteria</taxon>
        <taxon>Pseudomonadati</taxon>
        <taxon>Pseudomonadota</taxon>
        <taxon>Betaproteobacteria</taxon>
        <taxon>Neisseriales</taxon>
        <taxon>Chromobacteriaceae</taxon>
        <taxon>Pseudogulbenkiania</taxon>
    </lineage>
</organism>
<keyword evidence="1" id="KW-0472">Membrane</keyword>
<dbReference type="Proteomes" id="UP000192920">
    <property type="component" value="Unassembled WGS sequence"/>
</dbReference>
<feature type="transmembrane region" description="Helical" evidence="1">
    <location>
        <begin position="175"/>
        <end position="204"/>
    </location>
</feature>
<name>A0A1Y6BEP3_9NEIS</name>
<feature type="transmembrane region" description="Helical" evidence="1">
    <location>
        <begin position="130"/>
        <end position="163"/>
    </location>
</feature>
<feature type="transmembrane region" description="Helical" evidence="1">
    <location>
        <begin position="99"/>
        <end position="118"/>
    </location>
</feature>
<feature type="transmembrane region" description="Helical" evidence="1">
    <location>
        <begin position="352"/>
        <end position="373"/>
    </location>
</feature>
<gene>
    <name evidence="2" type="ORF">SAMN02745746_01123</name>
</gene>
<keyword evidence="1" id="KW-1133">Transmembrane helix</keyword>
<keyword evidence="3" id="KW-1185">Reference proteome</keyword>
<feature type="transmembrane region" description="Helical" evidence="1">
    <location>
        <begin position="20"/>
        <end position="36"/>
    </location>
</feature>
<proteinExistence type="predicted"/>
<dbReference type="STRING" id="1123014.SAMN02745746_01123"/>
<feature type="transmembrane region" description="Helical" evidence="1">
    <location>
        <begin position="393"/>
        <end position="416"/>
    </location>
</feature>
<keyword evidence="1" id="KW-0812">Transmembrane</keyword>
<evidence type="ECO:0000313" key="2">
    <source>
        <dbReference type="EMBL" id="SMF07498.1"/>
    </source>
</evidence>
<feature type="transmembrane region" description="Helical" evidence="1">
    <location>
        <begin position="428"/>
        <end position="449"/>
    </location>
</feature>
<reference evidence="3" key="1">
    <citation type="submission" date="2017-04" db="EMBL/GenBank/DDBJ databases">
        <authorList>
            <person name="Varghese N."/>
            <person name="Submissions S."/>
        </authorList>
    </citation>
    <scope>NUCLEOTIDE SEQUENCE [LARGE SCALE GENOMIC DNA]</scope>
    <source>
        <strain evidence="3">DSM 22618</strain>
    </source>
</reference>
<dbReference type="AlphaFoldDB" id="A0A1Y6BEP3"/>
<protein>
    <submittedName>
        <fullName evidence="2">4-amino-4-deoxy-L-arabinose transferase</fullName>
    </submittedName>
</protein>
<dbReference type="EMBL" id="FXAG01000004">
    <property type="protein sequence ID" value="SMF07498.1"/>
    <property type="molecule type" value="Genomic_DNA"/>
</dbReference>
<accession>A0A1Y6BEP3</accession>
<feature type="transmembrane region" description="Helical" evidence="1">
    <location>
        <begin position="301"/>
        <end position="320"/>
    </location>
</feature>